<proteinExistence type="predicted"/>
<feature type="non-terminal residue" evidence="1">
    <location>
        <position position="1"/>
    </location>
</feature>
<evidence type="ECO:0000313" key="2">
    <source>
        <dbReference type="Proteomes" id="UP000601435"/>
    </source>
</evidence>
<dbReference type="InterPro" id="IPR045864">
    <property type="entry name" value="aa-tRNA-synth_II/BPL/LPL"/>
</dbReference>
<gene>
    <name evidence="1" type="primary">grs1</name>
    <name evidence="1" type="ORF">SNEC2469_LOCUS14854</name>
</gene>
<comment type="caution">
    <text evidence="1">The sequence shown here is derived from an EMBL/GenBank/DDBJ whole genome shotgun (WGS) entry which is preliminary data.</text>
</comment>
<reference evidence="1" key="1">
    <citation type="submission" date="2021-02" db="EMBL/GenBank/DDBJ databases">
        <authorList>
            <person name="Dougan E. K."/>
            <person name="Rhodes N."/>
            <person name="Thang M."/>
            <person name="Chan C."/>
        </authorList>
    </citation>
    <scope>NUCLEOTIDE SEQUENCE</scope>
</reference>
<protein>
    <submittedName>
        <fullName evidence="1">Grs1 protein</fullName>
    </submittedName>
</protein>
<dbReference type="SUPFAM" id="SSF55681">
    <property type="entry name" value="Class II aaRS and biotin synthetases"/>
    <property type="match status" value="1"/>
</dbReference>
<organism evidence="1 2">
    <name type="scientific">Symbiodinium necroappetens</name>
    <dbReference type="NCBI Taxonomy" id="1628268"/>
    <lineage>
        <taxon>Eukaryota</taxon>
        <taxon>Sar</taxon>
        <taxon>Alveolata</taxon>
        <taxon>Dinophyceae</taxon>
        <taxon>Suessiales</taxon>
        <taxon>Symbiodiniaceae</taxon>
        <taxon>Symbiodinium</taxon>
    </lineage>
</organism>
<evidence type="ECO:0000313" key="1">
    <source>
        <dbReference type="EMBL" id="CAE7519534.1"/>
    </source>
</evidence>
<dbReference type="Proteomes" id="UP000601435">
    <property type="component" value="Unassembled WGS sequence"/>
</dbReference>
<dbReference type="AlphaFoldDB" id="A0A812TCL9"/>
<name>A0A812TCL9_9DINO</name>
<dbReference type="OrthoDB" id="57698at2759"/>
<keyword evidence="2" id="KW-1185">Reference proteome</keyword>
<dbReference type="Gene3D" id="3.30.930.10">
    <property type="entry name" value="Bira Bifunctional Protein, Domain 2"/>
    <property type="match status" value="1"/>
</dbReference>
<accession>A0A812TCL9</accession>
<sequence>MPARCTAGRWQHPGREMHLESILMLSKSIGIGMLVLSSVIVSRVPKLLGHLARHAKGSLKMGDDFIATSIKYYILHAPSLSGKTSAVPAVAGELGLFPLLCFKSFRCSGTSPDKGAVSSDGADRFAVNQKEVLELCKRRFFYRPGSDIYGGVAGFFTYGPPGRELRKFPL</sequence>
<dbReference type="EMBL" id="CAJNJA010023970">
    <property type="protein sequence ID" value="CAE7519534.1"/>
    <property type="molecule type" value="Genomic_DNA"/>
</dbReference>